<dbReference type="InterPro" id="IPR049790">
    <property type="entry name" value="Rv3655c/TadE"/>
</dbReference>
<proteinExistence type="predicted"/>
<dbReference type="NCBIfam" id="NF041390">
    <property type="entry name" value="TadE_Rv3655c"/>
    <property type="match status" value="1"/>
</dbReference>
<accession>A0ABP6RZ22</accession>
<gene>
    <name evidence="3" type="ORF">GCM10020366_56850</name>
</gene>
<feature type="compositionally biased region" description="Low complexity" evidence="1">
    <location>
        <begin position="171"/>
        <end position="194"/>
    </location>
</feature>
<evidence type="ECO:0000313" key="3">
    <source>
        <dbReference type="EMBL" id="GAA3363741.1"/>
    </source>
</evidence>
<dbReference type="EMBL" id="BAAAYK010000038">
    <property type="protein sequence ID" value="GAA3363741.1"/>
    <property type="molecule type" value="Genomic_DNA"/>
</dbReference>
<dbReference type="Proteomes" id="UP001500483">
    <property type="component" value="Unassembled WGS sequence"/>
</dbReference>
<feature type="transmembrane region" description="Helical" evidence="2">
    <location>
        <begin position="34"/>
        <end position="56"/>
    </location>
</feature>
<keyword evidence="2" id="KW-0812">Transmembrane</keyword>
<feature type="compositionally biased region" description="Low complexity" evidence="1">
    <location>
        <begin position="125"/>
        <end position="150"/>
    </location>
</feature>
<sequence length="200" mass="19229">MTAPSGAAGNRRSSAEADHAGGAAADRGAVTVEAAIGIGAVMAVFLLVLAAFGVLLGQLRCTDAAVEAARLAARGDHDGARAAVARSAPTGSELVLAAERGLVIAEVTAPSGPGLLPQQWRSSRAAAAPEPEAPAAAAPEPPGQASAAPQPDAPIPVEPGSGEPDRPPAPGAELPPAGGPPATRGFAEPARAAPGPGPAA</sequence>
<feature type="region of interest" description="Disordered" evidence="1">
    <location>
        <begin position="1"/>
        <end position="22"/>
    </location>
</feature>
<keyword evidence="2" id="KW-0472">Membrane</keyword>
<evidence type="ECO:0000256" key="1">
    <source>
        <dbReference type="SAM" id="MobiDB-lite"/>
    </source>
</evidence>
<evidence type="ECO:0000313" key="4">
    <source>
        <dbReference type="Proteomes" id="UP001500483"/>
    </source>
</evidence>
<keyword evidence="4" id="KW-1185">Reference proteome</keyword>
<organism evidence="3 4">
    <name type="scientific">Saccharopolyspora gregorii</name>
    <dbReference type="NCBI Taxonomy" id="33914"/>
    <lineage>
        <taxon>Bacteria</taxon>
        <taxon>Bacillati</taxon>
        <taxon>Actinomycetota</taxon>
        <taxon>Actinomycetes</taxon>
        <taxon>Pseudonocardiales</taxon>
        <taxon>Pseudonocardiaceae</taxon>
        <taxon>Saccharopolyspora</taxon>
    </lineage>
</organism>
<protein>
    <recommendedName>
        <fullName evidence="5">Pilus assembly protein TadE</fullName>
    </recommendedName>
</protein>
<keyword evidence="2" id="KW-1133">Transmembrane helix</keyword>
<feature type="region of interest" description="Disordered" evidence="1">
    <location>
        <begin position="109"/>
        <end position="200"/>
    </location>
</feature>
<name>A0ABP6RZ22_9PSEU</name>
<evidence type="ECO:0000256" key="2">
    <source>
        <dbReference type="SAM" id="Phobius"/>
    </source>
</evidence>
<comment type="caution">
    <text evidence="3">The sequence shown here is derived from an EMBL/GenBank/DDBJ whole genome shotgun (WGS) entry which is preliminary data.</text>
</comment>
<reference evidence="4" key="1">
    <citation type="journal article" date="2019" name="Int. J. Syst. Evol. Microbiol.">
        <title>The Global Catalogue of Microorganisms (GCM) 10K type strain sequencing project: providing services to taxonomists for standard genome sequencing and annotation.</title>
        <authorList>
            <consortium name="The Broad Institute Genomics Platform"/>
            <consortium name="The Broad Institute Genome Sequencing Center for Infectious Disease"/>
            <person name="Wu L."/>
            <person name="Ma J."/>
        </authorList>
    </citation>
    <scope>NUCLEOTIDE SEQUENCE [LARGE SCALE GENOMIC DNA]</scope>
    <source>
        <strain evidence="4">JCM 9687</strain>
    </source>
</reference>
<dbReference type="RefSeq" id="WP_344930601.1">
    <property type="nucleotide sequence ID" value="NZ_BAAAYK010000038.1"/>
</dbReference>
<evidence type="ECO:0008006" key="5">
    <source>
        <dbReference type="Google" id="ProtNLM"/>
    </source>
</evidence>